<gene>
    <name evidence="2" type="ORF">MELLADRAFT_92308</name>
</gene>
<evidence type="ECO:0000256" key="1">
    <source>
        <dbReference type="SAM" id="MobiDB-lite"/>
    </source>
</evidence>
<accession>F4R953</accession>
<name>F4R953_MELLP</name>
<dbReference type="OrthoDB" id="10416351at2759"/>
<feature type="region of interest" description="Disordered" evidence="1">
    <location>
        <begin position="150"/>
        <end position="237"/>
    </location>
</feature>
<organism evidence="3">
    <name type="scientific">Melampsora larici-populina (strain 98AG31 / pathotype 3-4-7)</name>
    <name type="common">Poplar leaf rust fungus</name>
    <dbReference type="NCBI Taxonomy" id="747676"/>
    <lineage>
        <taxon>Eukaryota</taxon>
        <taxon>Fungi</taxon>
        <taxon>Dikarya</taxon>
        <taxon>Basidiomycota</taxon>
        <taxon>Pucciniomycotina</taxon>
        <taxon>Pucciniomycetes</taxon>
        <taxon>Pucciniales</taxon>
        <taxon>Melampsoraceae</taxon>
        <taxon>Melampsora</taxon>
    </lineage>
</organism>
<dbReference type="HOGENOM" id="CLU_088306_0_0_1"/>
<dbReference type="EMBL" id="GL883093">
    <property type="protein sequence ID" value="EGG11214.1"/>
    <property type="molecule type" value="Genomic_DNA"/>
</dbReference>
<dbReference type="GeneID" id="18936199"/>
<dbReference type="InParanoid" id="F4R953"/>
<evidence type="ECO:0000313" key="2">
    <source>
        <dbReference type="EMBL" id="EGG11214.1"/>
    </source>
</evidence>
<reference evidence="3" key="1">
    <citation type="journal article" date="2011" name="Proc. Natl. Acad. Sci. U.S.A.">
        <title>Obligate biotrophy features unraveled by the genomic analysis of rust fungi.</title>
        <authorList>
            <person name="Duplessis S."/>
            <person name="Cuomo C.A."/>
            <person name="Lin Y.-C."/>
            <person name="Aerts A."/>
            <person name="Tisserant E."/>
            <person name="Veneault-Fourrey C."/>
            <person name="Joly D.L."/>
            <person name="Hacquard S."/>
            <person name="Amselem J."/>
            <person name="Cantarel B.L."/>
            <person name="Chiu R."/>
            <person name="Coutinho P.M."/>
            <person name="Feau N."/>
            <person name="Field M."/>
            <person name="Frey P."/>
            <person name="Gelhaye E."/>
            <person name="Goldberg J."/>
            <person name="Grabherr M.G."/>
            <person name="Kodira C.D."/>
            <person name="Kohler A."/>
            <person name="Kuees U."/>
            <person name="Lindquist E.A."/>
            <person name="Lucas S.M."/>
            <person name="Mago R."/>
            <person name="Mauceli E."/>
            <person name="Morin E."/>
            <person name="Murat C."/>
            <person name="Pangilinan J.L."/>
            <person name="Park R."/>
            <person name="Pearson M."/>
            <person name="Quesneville H."/>
            <person name="Rouhier N."/>
            <person name="Sakthikumar S."/>
            <person name="Salamov A.A."/>
            <person name="Schmutz J."/>
            <person name="Selles B."/>
            <person name="Shapiro H."/>
            <person name="Tanguay P."/>
            <person name="Tuskan G.A."/>
            <person name="Henrissat B."/>
            <person name="Van de Peer Y."/>
            <person name="Rouze P."/>
            <person name="Ellis J.G."/>
            <person name="Dodds P.N."/>
            <person name="Schein J.E."/>
            <person name="Zhong S."/>
            <person name="Hamelin R.C."/>
            <person name="Grigoriev I.V."/>
            <person name="Szabo L.J."/>
            <person name="Martin F."/>
        </authorList>
    </citation>
    <scope>NUCLEOTIDE SEQUENCE [LARGE SCALE GENOMIC DNA]</scope>
    <source>
        <strain evidence="3">98AG31 / pathotype 3-4-7</strain>
    </source>
</reference>
<feature type="compositionally biased region" description="Polar residues" evidence="1">
    <location>
        <begin position="207"/>
        <end position="225"/>
    </location>
</feature>
<sequence length="237" mass="26762">MRYDIAHRRNIWENRLSNGGMADVGTLDKKLLEQAERDAKHFTDYNYVDNPYTFGGPMQHTSPIDGNVYPENSSWDTAGAFVDTHADMLTGKNLPVWNSHPVAERSSGAIRKPKGYHAQGQNFDPNYHKKQHFHAKQNNNFSMNTQHFRHNSNSHPYQNNQIYHNNQSRNSQTNFQSGRGGYHAYNQGSGRGGYQTFGSERPAIGPNSFNRLTIEGNQSRNQSKSADPVVPVVPGTK</sequence>
<evidence type="ECO:0000313" key="3">
    <source>
        <dbReference type="Proteomes" id="UP000001072"/>
    </source>
</evidence>
<keyword evidence="3" id="KW-1185">Reference proteome</keyword>
<dbReference type="VEuPathDB" id="FungiDB:MELLADRAFT_92308"/>
<dbReference type="KEGG" id="mlr:MELLADRAFT_92308"/>
<protein>
    <submittedName>
        <fullName evidence="2">Uncharacterized protein</fullName>
    </submittedName>
</protein>
<feature type="compositionally biased region" description="Polar residues" evidence="1">
    <location>
        <begin position="153"/>
        <end position="177"/>
    </location>
</feature>
<dbReference type="AlphaFoldDB" id="F4R953"/>
<proteinExistence type="predicted"/>
<dbReference type="Proteomes" id="UP000001072">
    <property type="component" value="Unassembled WGS sequence"/>
</dbReference>
<dbReference type="RefSeq" id="XP_007405816.1">
    <property type="nucleotide sequence ID" value="XM_007405754.1"/>
</dbReference>